<dbReference type="STRING" id="1000565.METUNv1_01151"/>
<evidence type="ECO:0000313" key="4">
    <source>
        <dbReference type="Proteomes" id="UP000005019"/>
    </source>
</evidence>
<dbReference type="PANTHER" id="PTHR34977">
    <property type="entry name" value="UPF0337 PROTEIN YJBJ"/>
    <property type="match status" value="1"/>
</dbReference>
<dbReference type="InterPro" id="IPR008462">
    <property type="entry name" value="CsbD"/>
</dbReference>
<sequence length="66" mass="7670">MNWDTVEGNWKQIKGTVKARWGKLTDDDINVIAGKRQELSGRLQAAYGLTKEQAERQIERFELLHK</sequence>
<dbReference type="Pfam" id="PF05532">
    <property type="entry name" value="CsbD"/>
    <property type="match status" value="1"/>
</dbReference>
<gene>
    <name evidence="3" type="ORF">METUNv1_01151</name>
</gene>
<evidence type="ECO:0000313" key="3">
    <source>
        <dbReference type="EMBL" id="EGK72387.1"/>
    </source>
</evidence>
<comment type="caution">
    <text evidence="3">The sequence shown here is derived from an EMBL/GenBank/DDBJ whole genome shotgun (WGS) entry which is preliminary data.</text>
</comment>
<dbReference type="SUPFAM" id="SSF69047">
    <property type="entry name" value="Hypothetical protein YjbJ"/>
    <property type="match status" value="1"/>
</dbReference>
<organism evidence="3 4">
    <name type="scientific">Methyloversatilis universalis (strain ATCC BAA-1314 / DSM 25237 / JCM 13912 / CCUG 52030 / FAM5)</name>
    <dbReference type="NCBI Taxonomy" id="1000565"/>
    <lineage>
        <taxon>Bacteria</taxon>
        <taxon>Pseudomonadati</taxon>
        <taxon>Pseudomonadota</taxon>
        <taxon>Betaproteobacteria</taxon>
        <taxon>Nitrosomonadales</taxon>
        <taxon>Sterolibacteriaceae</taxon>
        <taxon>Methyloversatilis</taxon>
    </lineage>
</organism>
<dbReference type="InterPro" id="IPR050423">
    <property type="entry name" value="UPF0337_stress_rsp"/>
</dbReference>
<accession>F5RA71</accession>
<dbReference type="InterPro" id="IPR036629">
    <property type="entry name" value="YjbJ_sf"/>
</dbReference>
<keyword evidence="4" id="KW-1185">Reference proteome</keyword>
<dbReference type="PIRSF" id="PIRSF039008">
    <property type="entry name" value="YjbJ"/>
    <property type="match status" value="1"/>
</dbReference>
<dbReference type="EMBL" id="AFHG01000036">
    <property type="protein sequence ID" value="EGK72387.1"/>
    <property type="molecule type" value="Genomic_DNA"/>
</dbReference>
<dbReference type="Proteomes" id="UP000005019">
    <property type="component" value="Unassembled WGS sequence"/>
</dbReference>
<comment type="similarity">
    <text evidence="1">Belongs to the UPF0337 (CsbD) family.</text>
</comment>
<dbReference type="OrthoDB" id="9796058at2"/>
<dbReference type="AlphaFoldDB" id="F5RA71"/>
<dbReference type="PANTHER" id="PTHR34977:SF1">
    <property type="entry name" value="UPF0337 PROTEIN YJBJ"/>
    <property type="match status" value="1"/>
</dbReference>
<dbReference type="RefSeq" id="WP_008059696.1">
    <property type="nucleotide sequence ID" value="NZ_AFHG01000036.1"/>
</dbReference>
<dbReference type="eggNOG" id="COG3237">
    <property type="taxonomic scope" value="Bacteria"/>
</dbReference>
<proteinExistence type="inferred from homology"/>
<evidence type="ECO:0000259" key="2">
    <source>
        <dbReference type="Pfam" id="PF05532"/>
    </source>
</evidence>
<dbReference type="InterPro" id="IPR026042">
    <property type="entry name" value="YjbJ"/>
</dbReference>
<feature type="domain" description="CsbD-like" evidence="2">
    <location>
        <begin position="4"/>
        <end position="56"/>
    </location>
</feature>
<dbReference type="Gene3D" id="1.10.1470.10">
    <property type="entry name" value="YjbJ"/>
    <property type="match status" value="1"/>
</dbReference>
<reference evidence="3 4" key="1">
    <citation type="journal article" date="2011" name="J. Bacteriol.">
        <title>Genome sequence of Methyloversatilis universalis FAM5T, a methylotrophic representative of the order Rhodocyclales.</title>
        <authorList>
            <person name="Kittichotirat W."/>
            <person name="Good N.M."/>
            <person name="Hall R."/>
            <person name="Bringel F."/>
            <person name="Lajus A."/>
            <person name="Medigue C."/>
            <person name="Smalley N.E."/>
            <person name="Beck D."/>
            <person name="Bumgarner R."/>
            <person name="Vuilleumier S."/>
            <person name="Kalyuzhnaya M.G."/>
        </authorList>
    </citation>
    <scope>NUCLEOTIDE SEQUENCE [LARGE SCALE GENOMIC DNA]</scope>
    <source>
        <strain evidence="4">ATCC BAA-1314 / JCM 13912 / FAM5</strain>
    </source>
</reference>
<evidence type="ECO:0000256" key="1">
    <source>
        <dbReference type="ARBA" id="ARBA00009129"/>
    </source>
</evidence>
<name>F5RA71_METUF</name>
<protein>
    <recommendedName>
        <fullName evidence="2">CsbD-like domain-containing protein</fullName>
    </recommendedName>
</protein>